<dbReference type="InterPro" id="IPR053149">
    <property type="entry name" value="TPK"/>
</dbReference>
<evidence type="ECO:0000313" key="7">
    <source>
        <dbReference type="EMBL" id="QMV45221.1"/>
    </source>
</evidence>
<keyword evidence="4" id="KW-0067">ATP-binding</keyword>
<dbReference type="Pfam" id="PF04263">
    <property type="entry name" value="TPK_catalytic"/>
    <property type="match status" value="1"/>
</dbReference>
<evidence type="ECO:0000259" key="6">
    <source>
        <dbReference type="SMART" id="SM00983"/>
    </source>
</evidence>
<dbReference type="InterPro" id="IPR007371">
    <property type="entry name" value="TPK_catalytic"/>
</dbReference>
<evidence type="ECO:0000256" key="5">
    <source>
        <dbReference type="NCBIfam" id="TIGR01378"/>
    </source>
</evidence>
<sequence>MNDHPYTRAYIFTGGRLGQWAIDSQPLDDVYLIGADRGADFLLRHGRVPHLAVGDFDSVTPDRMEFIRDSALELITCDAVDKDWSDTELAVREAIARGFREITLVGALGTRFDHGLANVQLLRLAHEHGCSLKLLDEHNEIRLCADTLRLERNSYFPYISLLPLTLEVRGITLEGFRYPLHQAAIQLGSSLGISNVLDAPVGTITITDGIVLVIRSRD</sequence>
<dbReference type="GO" id="GO:0004788">
    <property type="term" value="F:thiamine diphosphokinase activity"/>
    <property type="evidence" value="ECO:0007669"/>
    <property type="project" value="UniProtKB-UniRule"/>
</dbReference>
<dbReference type="Proteomes" id="UP000515679">
    <property type="component" value="Chromosome"/>
</dbReference>
<dbReference type="EMBL" id="CP041969">
    <property type="protein sequence ID" value="QMV45221.1"/>
    <property type="molecule type" value="Genomic_DNA"/>
</dbReference>
<dbReference type="GO" id="GO:0009229">
    <property type="term" value="P:thiamine diphosphate biosynthetic process"/>
    <property type="evidence" value="ECO:0007669"/>
    <property type="project" value="InterPro"/>
</dbReference>
<evidence type="ECO:0000313" key="8">
    <source>
        <dbReference type="Proteomes" id="UP000515679"/>
    </source>
</evidence>
<dbReference type="SUPFAM" id="SSF63862">
    <property type="entry name" value="Thiamin pyrophosphokinase, substrate-binding domain"/>
    <property type="match status" value="1"/>
</dbReference>
<evidence type="ECO:0000256" key="3">
    <source>
        <dbReference type="ARBA" id="ARBA00022777"/>
    </source>
</evidence>
<dbReference type="PANTHER" id="PTHR41299">
    <property type="entry name" value="THIAMINE PYROPHOSPHOKINASE"/>
    <property type="match status" value="1"/>
</dbReference>
<dbReference type="SUPFAM" id="SSF63999">
    <property type="entry name" value="Thiamin pyrophosphokinase, catalytic domain"/>
    <property type="match status" value="1"/>
</dbReference>
<keyword evidence="1 7" id="KW-0808">Transferase</keyword>
<proteinExistence type="predicted"/>
<accession>A0A7G5C7N7</accession>
<feature type="domain" description="Thiamin pyrophosphokinase thiamin-binding" evidence="6">
    <location>
        <begin position="146"/>
        <end position="212"/>
    </location>
</feature>
<dbReference type="GO" id="GO:0005524">
    <property type="term" value="F:ATP binding"/>
    <property type="evidence" value="ECO:0007669"/>
    <property type="project" value="UniProtKB-KW"/>
</dbReference>
<keyword evidence="2" id="KW-0547">Nucleotide-binding</keyword>
<reference evidence="7 8" key="1">
    <citation type="submission" date="2019-07" db="EMBL/GenBank/DDBJ databases">
        <authorList>
            <person name="Kim J.K."/>
            <person name="Cheong H.-M."/>
            <person name="Choi Y."/>
            <person name="Hwang K.J."/>
            <person name="Lee S."/>
            <person name="Choi C."/>
        </authorList>
    </citation>
    <scope>NUCLEOTIDE SEQUENCE [LARGE SCALE GENOMIC DNA]</scope>
    <source>
        <strain evidence="7 8">KS 22</strain>
    </source>
</reference>
<dbReference type="GO" id="GO:0016301">
    <property type="term" value="F:kinase activity"/>
    <property type="evidence" value="ECO:0007669"/>
    <property type="project" value="UniProtKB-KW"/>
</dbReference>
<evidence type="ECO:0000256" key="2">
    <source>
        <dbReference type="ARBA" id="ARBA00022741"/>
    </source>
</evidence>
<dbReference type="Pfam" id="PF04265">
    <property type="entry name" value="TPK_B1_binding"/>
    <property type="match status" value="1"/>
</dbReference>
<dbReference type="NCBIfam" id="TIGR01378">
    <property type="entry name" value="thi_PPkinase"/>
    <property type="match status" value="1"/>
</dbReference>
<evidence type="ECO:0000256" key="4">
    <source>
        <dbReference type="ARBA" id="ARBA00022840"/>
    </source>
</evidence>
<dbReference type="PANTHER" id="PTHR41299:SF1">
    <property type="entry name" value="THIAMINE PYROPHOSPHOKINASE"/>
    <property type="match status" value="1"/>
</dbReference>
<dbReference type="GO" id="GO:0006772">
    <property type="term" value="P:thiamine metabolic process"/>
    <property type="evidence" value="ECO:0007669"/>
    <property type="project" value="UniProtKB-UniRule"/>
</dbReference>
<dbReference type="Gene3D" id="3.40.50.10240">
    <property type="entry name" value="Thiamin pyrophosphokinase, catalytic domain"/>
    <property type="match status" value="1"/>
</dbReference>
<dbReference type="EC" id="2.7.6.2" evidence="5"/>
<dbReference type="KEGG" id="cchl:FPL14_28105"/>
<keyword evidence="8" id="KW-1185">Reference proteome</keyword>
<dbReference type="InterPro" id="IPR007373">
    <property type="entry name" value="Thiamin_PyroPKinase_B1-bd"/>
</dbReference>
<protein>
    <recommendedName>
        <fullName evidence="5">Thiamine diphosphokinase</fullName>
        <ecNumber evidence="5">2.7.6.2</ecNumber>
    </recommendedName>
</protein>
<dbReference type="GO" id="GO:0030975">
    <property type="term" value="F:thiamine binding"/>
    <property type="evidence" value="ECO:0007669"/>
    <property type="project" value="InterPro"/>
</dbReference>
<dbReference type="InterPro" id="IPR036371">
    <property type="entry name" value="TPK_B1-bd_sf"/>
</dbReference>
<dbReference type="AlphaFoldDB" id="A0A7G5C7N7"/>
<dbReference type="InterPro" id="IPR036759">
    <property type="entry name" value="TPK_catalytic_sf"/>
</dbReference>
<organism evidence="7 8">
    <name type="scientific">Cohnella cholangitidis</name>
    <dbReference type="NCBI Taxonomy" id="2598458"/>
    <lineage>
        <taxon>Bacteria</taxon>
        <taxon>Bacillati</taxon>
        <taxon>Bacillota</taxon>
        <taxon>Bacilli</taxon>
        <taxon>Bacillales</taxon>
        <taxon>Paenibacillaceae</taxon>
        <taxon>Cohnella</taxon>
    </lineage>
</organism>
<name>A0A7G5C7N7_9BACL</name>
<dbReference type="SMART" id="SM00983">
    <property type="entry name" value="TPK_B1_binding"/>
    <property type="match status" value="1"/>
</dbReference>
<gene>
    <name evidence="7" type="ORF">FPL14_28105</name>
</gene>
<keyword evidence="3 7" id="KW-0418">Kinase</keyword>
<evidence type="ECO:0000256" key="1">
    <source>
        <dbReference type="ARBA" id="ARBA00022679"/>
    </source>
</evidence>
<dbReference type="CDD" id="cd07995">
    <property type="entry name" value="TPK"/>
    <property type="match status" value="1"/>
</dbReference>
<dbReference type="InterPro" id="IPR006282">
    <property type="entry name" value="Thi_PPkinase"/>
</dbReference>